<proteinExistence type="predicted"/>
<accession>A0ABP9VHY0</accession>
<keyword evidence="2" id="KW-1185">Reference proteome</keyword>
<comment type="caution">
    <text evidence="1">The sequence shown here is derived from an EMBL/GenBank/DDBJ whole genome shotgun (WGS) entry which is preliminary data.</text>
</comment>
<evidence type="ECO:0000313" key="2">
    <source>
        <dbReference type="Proteomes" id="UP001458946"/>
    </source>
</evidence>
<evidence type="ECO:0008006" key="3">
    <source>
        <dbReference type="Google" id="ProtNLM"/>
    </source>
</evidence>
<name>A0ABP9VHY0_9DEIO</name>
<evidence type="ECO:0000313" key="1">
    <source>
        <dbReference type="EMBL" id="GAA5504246.1"/>
    </source>
</evidence>
<sequence>MSDALAAAEAQLTKLETELSTAAAHLRDCKAHLRNREIPRYAAHLLATQGHVLNAQNILNELAIAHASRSIPNPEFNP</sequence>
<reference evidence="1 2" key="1">
    <citation type="submission" date="2024-02" db="EMBL/GenBank/DDBJ databases">
        <title>Deinococcus xinjiangensis NBRC 107630.</title>
        <authorList>
            <person name="Ichikawa N."/>
            <person name="Katano-Makiyama Y."/>
            <person name="Hidaka K."/>
        </authorList>
    </citation>
    <scope>NUCLEOTIDE SEQUENCE [LARGE SCALE GENOMIC DNA]</scope>
    <source>
        <strain evidence="1 2">NBRC 107630</strain>
    </source>
</reference>
<dbReference type="EMBL" id="BAABRN010000099">
    <property type="protein sequence ID" value="GAA5504246.1"/>
    <property type="molecule type" value="Genomic_DNA"/>
</dbReference>
<protein>
    <recommendedName>
        <fullName evidence="3">ANTAR domain-containing protein</fullName>
    </recommendedName>
</protein>
<dbReference type="RefSeq" id="WP_353544213.1">
    <property type="nucleotide sequence ID" value="NZ_BAABRN010000099.1"/>
</dbReference>
<organism evidence="1 2">
    <name type="scientific">Deinococcus xinjiangensis</name>
    <dbReference type="NCBI Taxonomy" id="457454"/>
    <lineage>
        <taxon>Bacteria</taxon>
        <taxon>Thermotogati</taxon>
        <taxon>Deinococcota</taxon>
        <taxon>Deinococci</taxon>
        <taxon>Deinococcales</taxon>
        <taxon>Deinococcaceae</taxon>
        <taxon>Deinococcus</taxon>
    </lineage>
</organism>
<dbReference type="Proteomes" id="UP001458946">
    <property type="component" value="Unassembled WGS sequence"/>
</dbReference>
<gene>
    <name evidence="1" type="ORF">Dxin01_04015</name>
</gene>